<reference evidence="4" key="1">
    <citation type="journal article" date="2019" name="Int. J. Syst. Evol. Microbiol.">
        <title>The Global Catalogue of Microorganisms (GCM) 10K type strain sequencing project: providing services to taxonomists for standard genome sequencing and annotation.</title>
        <authorList>
            <consortium name="The Broad Institute Genomics Platform"/>
            <consortium name="The Broad Institute Genome Sequencing Center for Infectious Disease"/>
            <person name="Wu L."/>
            <person name="Ma J."/>
        </authorList>
    </citation>
    <scope>NUCLEOTIDE SEQUENCE [LARGE SCALE GENOMIC DNA]</scope>
    <source>
        <strain evidence="4">JCM 15914</strain>
    </source>
</reference>
<evidence type="ECO:0000313" key="3">
    <source>
        <dbReference type="EMBL" id="GAA2121117.1"/>
    </source>
</evidence>
<comment type="caution">
    <text evidence="3">The sequence shown here is derived from an EMBL/GenBank/DDBJ whole genome shotgun (WGS) entry which is preliminary data.</text>
</comment>
<dbReference type="EMBL" id="BAAAQA010000026">
    <property type="protein sequence ID" value="GAA2121117.1"/>
    <property type="molecule type" value="Genomic_DNA"/>
</dbReference>
<dbReference type="Gene3D" id="3.40.50.410">
    <property type="entry name" value="von Willebrand factor, type A domain"/>
    <property type="match status" value="1"/>
</dbReference>
<accession>A0ABP5JWM3</accession>
<dbReference type="SMART" id="SM00327">
    <property type="entry name" value="VWA"/>
    <property type="match status" value="1"/>
</dbReference>
<dbReference type="SUPFAM" id="SSF53300">
    <property type="entry name" value="vWA-like"/>
    <property type="match status" value="1"/>
</dbReference>
<organism evidence="3 4">
    <name type="scientific">Kocuria atrinae</name>
    <dbReference type="NCBI Taxonomy" id="592377"/>
    <lineage>
        <taxon>Bacteria</taxon>
        <taxon>Bacillati</taxon>
        <taxon>Actinomycetota</taxon>
        <taxon>Actinomycetes</taxon>
        <taxon>Micrococcales</taxon>
        <taxon>Micrococcaceae</taxon>
        <taxon>Kocuria</taxon>
    </lineage>
</organism>
<dbReference type="Pfam" id="PF00092">
    <property type="entry name" value="VWA"/>
    <property type="match status" value="1"/>
</dbReference>
<evidence type="ECO:0000313" key="4">
    <source>
        <dbReference type="Proteomes" id="UP001500166"/>
    </source>
</evidence>
<evidence type="ECO:0000259" key="2">
    <source>
        <dbReference type="PROSITE" id="PS50234"/>
    </source>
</evidence>
<gene>
    <name evidence="3" type="ORF">GCM10009824_23390</name>
</gene>
<feature type="region of interest" description="Disordered" evidence="1">
    <location>
        <begin position="159"/>
        <end position="182"/>
    </location>
</feature>
<feature type="domain" description="VWFA" evidence="2">
    <location>
        <begin position="206"/>
        <end position="406"/>
    </location>
</feature>
<feature type="compositionally biased region" description="Basic and acidic residues" evidence="1">
    <location>
        <begin position="159"/>
        <end position="173"/>
    </location>
</feature>
<evidence type="ECO:0000256" key="1">
    <source>
        <dbReference type="SAM" id="MobiDB-lite"/>
    </source>
</evidence>
<dbReference type="Proteomes" id="UP001500166">
    <property type="component" value="Unassembled WGS sequence"/>
</dbReference>
<dbReference type="InterPro" id="IPR002035">
    <property type="entry name" value="VWF_A"/>
</dbReference>
<keyword evidence="4" id="KW-1185">Reference proteome</keyword>
<dbReference type="InterPro" id="IPR036465">
    <property type="entry name" value="vWFA_dom_sf"/>
</dbReference>
<proteinExistence type="predicted"/>
<sequence length="406" mass="44509">MVVAPEHTRDFTTWTEIIGDSSVLMGNPLHNSAAHAAARSAVAEVQNDTVSKQQLTQAVVSRTVSGDSGQPTTDEAELLENSVNQGRSVVVSEENFLDFAKTHPRGDEVRALVPDSGAWLLDYPLLVPSEAAHRNETIAQAADEIASFLTSESGREVLAEQSLRGKDGRRVPDSRSAPMSQRLSVEDELDWNRLMTTWGRQTSAHNALYVLDASDSMGSENPPAHRSYWRTAVDSTVIRLQFIPTRDSIGLWRSAATEDSDRTSQELVPIRRMDEYVDGTPQRKELQDALARANYEEDVPSGLYATTLDAFREVKANYREGAVNSVVIISSGSSDRGTASELSSLVRTLKQEQDQDKPVHIVTMAITDGDPPQDLSEIAEATGGTSHSAATLQDIQERYLHTLSTY</sequence>
<name>A0ABP5JWM3_9MICC</name>
<protein>
    <recommendedName>
        <fullName evidence="2">VWFA domain-containing protein</fullName>
    </recommendedName>
</protein>
<dbReference type="PROSITE" id="PS50234">
    <property type="entry name" value="VWFA"/>
    <property type="match status" value="1"/>
</dbReference>